<feature type="region of interest" description="Disordered" evidence="1">
    <location>
        <begin position="90"/>
        <end position="130"/>
    </location>
</feature>
<accession>A0A6J4KUB7</accession>
<gene>
    <name evidence="2" type="ORF">AVDCRST_MAG07-795</name>
</gene>
<feature type="compositionally biased region" description="Low complexity" evidence="1">
    <location>
        <begin position="90"/>
        <end position="106"/>
    </location>
</feature>
<reference evidence="2" key="1">
    <citation type="submission" date="2020-02" db="EMBL/GenBank/DDBJ databases">
        <authorList>
            <person name="Meier V. D."/>
        </authorList>
    </citation>
    <scope>NUCLEOTIDE SEQUENCE</scope>
    <source>
        <strain evidence="2">AVDCRST_MAG07</strain>
    </source>
</reference>
<dbReference type="AlphaFoldDB" id="A0A6J4KUB7"/>
<name>A0A6J4KUB7_9ACTN</name>
<evidence type="ECO:0000256" key="1">
    <source>
        <dbReference type="SAM" id="MobiDB-lite"/>
    </source>
</evidence>
<dbReference type="EMBL" id="CADCUB010000046">
    <property type="protein sequence ID" value="CAA9315357.1"/>
    <property type="molecule type" value="Genomic_DNA"/>
</dbReference>
<sequence length="130" mass="13579">MGTKVELRLLGPLTDDAVTTACEALRARLRQGGVSRVLCHLDGVPSDLTAVDVLARLRLLARRAGVPLVLQGHDPGLPALLELVGLSELLTSPSPSTSPGPDTGTSGQQGRSMRTVAGQWTRPSPRGGVR</sequence>
<protein>
    <submittedName>
        <fullName evidence="2">Uncharacterized protein</fullName>
    </submittedName>
</protein>
<dbReference type="SUPFAM" id="SSF52091">
    <property type="entry name" value="SpoIIaa-like"/>
    <property type="match status" value="1"/>
</dbReference>
<dbReference type="Gene3D" id="3.30.750.24">
    <property type="entry name" value="STAS domain"/>
    <property type="match status" value="1"/>
</dbReference>
<dbReference type="InterPro" id="IPR036513">
    <property type="entry name" value="STAS_dom_sf"/>
</dbReference>
<proteinExistence type="predicted"/>
<organism evidence="2">
    <name type="scientific">uncultured Frankineae bacterium</name>
    <dbReference type="NCBI Taxonomy" id="437475"/>
    <lineage>
        <taxon>Bacteria</taxon>
        <taxon>Bacillati</taxon>
        <taxon>Actinomycetota</taxon>
        <taxon>Actinomycetes</taxon>
        <taxon>Frankiales</taxon>
        <taxon>environmental samples</taxon>
    </lineage>
</organism>
<evidence type="ECO:0000313" key="2">
    <source>
        <dbReference type="EMBL" id="CAA9315357.1"/>
    </source>
</evidence>